<keyword evidence="11" id="KW-1185">Reference proteome</keyword>
<dbReference type="PANTHER" id="PTHR30489">
    <property type="entry name" value="LIPOPROTEIN-RELEASING SYSTEM TRANSMEMBRANE PROTEIN LOLE"/>
    <property type="match status" value="1"/>
</dbReference>
<keyword evidence="4 7" id="KW-0812">Transmembrane</keyword>
<dbReference type="Pfam" id="PF02687">
    <property type="entry name" value="FtsX"/>
    <property type="match status" value="1"/>
</dbReference>
<dbReference type="InterPro" id="IPR003838">
    <property type="entry name" value="ABC3_permease_C"/>
</dbReference>
<evidence type="ECO:0000313" key="11">
    <source>
        <dbReference type="Proteomes" id="UP001623592"/>
    </source>
</evidence>
<reference evidence="10 11" key="1">
    <citation type="submission" date="2024-11" db="EMBL/GenBank/DDBJ databases">
        <authorList>
            <person name="Heng Y.C."/>
            <person name="Lim A.C.H."/>
            <person name="Lee J.K.Y."/>
            <person name="Kittelmann S."/>
        </authorList>
    </citation>
    <scope>NUCLEOTIDE SEQUENCE [LARGE SCALE GENOMIC DNA]</scope>
    <source>
        <strain evidence="10 11">WILCCON 0114</strain>
    </source>
</reference>
<organism evidence="10 11">
    <name type="scientific">Clostridium neuense</name>
    <dbReference type="NCBI Taxonomy" id="1728934"/>
    <lineage>
        <taxon>Bacteria</taxon>
        <taxon>Bacillati</taxon>
        <taxon>Bacillota</taxon>
        <taxon>Clostridia</taxon>
        <taxon>Eubacteriales</taxon>
        <taxon>Clostridiaceae</taxon>
        <taxon>Clostridium</taxon>
    </lineage>
</organism>
<feature type="transmembrane region" description="Helical" evidence="7">
    <location>
        <begin position="351"/>
        <end position="371"/>
    </location>
</feature>
<evidence type="ECO:0000259" key="8">
    <source>
        <dbReference type="Pfam" id="PF02687"/>
    </source>
</evidence>
<dbReference type="InterPro" id="IPR025857">
    <property type="entry name" value="MacB_PCD"/>
</dbReference>
<comment type="similarity">
    <text evidence="2">Belongs to the ABC-4 integral membrane protein family. LolC/E subfamily.</text>
</comment>
<evidence type="ECO:0000256" key="7">
    <source>
        <dbReference type="SAM" id="Phobius"/>
    </source>
</evidence>
<feature type="transmembrane region" description="Helical" evidence="7">
    <location>
        <begin position="20"/>
        <end position="40"/>
    </location>
</feature>
<evidence type="ECO:0000256" key="1">
    <source>
        <dbReference type="ARBA" id="ARBA00004651"/>
    </source>
</evidence>
<proteinExistence type="inferred from homology"/>
<protein>
    <submittedName>
        <fullName evidence="10">ABC transporter permease</fullName>
    </submittedName>
</protein>
<dbReference type="PANTHER" id="PTHR30489:SF0">
    <property type="entry name" value="LIPOPROTEIN-RELEASING SYSTEM TRANSMEMBRANE PROTEIN LOLE"/>
    <property type="match status" value="1"/>
</dbReference>
<name>A0ABW8TCM2_9CLOT</name>
<accession>A0ABW8TCM2</accession>
<sequence>MRLAFKIAVRFLKYTKVQTIIIFLGIAVGVSIQVFIGTLIEGVQNNLINKTIGSSSQITIASKNDDKAIASWESKVTKIKELKNEVKGISAAADFPAFVKIYGKEKTYPILLRGFNFEDADTIYKINNNIIYGKEPEFDNEVLMGTDLQKESGAKLGDTVTIFTPQGIKRDVIITGFYDLKSSNINKSWILTTMKTVQDTFNFGDKATSIEMQVKDVFNVDGVLTDIKDKLKDNNLKITNWKETNASLLSALSGHTVSSVMIQVFVLISVILGIASVLAITVLQKSKQIGILKAMGIKDRISSLIFLAEGLILGVIGSIMGILLGLTWMYFFTRFARNQDGTPIISLYVNYKFIMFSALIAVLSACIAAIIPAKNSSRLDPVDVIRNG</sequence>
<feature type="domain" description="ABC3 transporter permease C-terminal" evidence="8">
    <location>
        <begin position="262"/>
        <end position="381"/>
    </location>
</feature>
<evidence type="ECO:0000256" key="5">
    <source>
        <dbReference type="ARBA" id="ARBA00022989"/>
    </source>
</evidence>
<dbReference type="Pfam" id="PF12704">
    <property type="entry name" value="MacB_PCD"/>
    <property type="match status" value="1"/>
</dbReference>
<keyword evidence="3" id="KW-1003">Cell membrane</keyword>
<evidence type="ECO:0000256" key="6">
    <source>
        <dbReference type="ARBA" id="ARBA00023136"/>
    </source>
</evidence>
<dbReference type="Proteomes" id="UP001623592">
    <property type="component" value="Unassembled WGS sequence"/>
</dbReference>
<dbReference type="InterPro" id="IPR051447">
    <property type="entry name" value="Lipoprotein-release_system"/>
</dbReference>
<feature type="domain" description="MacB-like periplasmic core" evidence="9">
    <location>
        <begin position="19"/>
        <end position="228"/>
    </location>
</feature>
<dbReference type="RefSeq" id="WP_406786835.1">
    <property type="nucleotide sequence ID" value="NZ_JBJIAA010000005.1"/>
</dbReference>
<gene>
    <name evidence="10" type="ORF">ACJDT4_06995</name>
</gene>
<evidence type="ECO:0000259" key="9">
    <source>
        <dbReference type="Pfam" id="PF12704"/>
    </source>
</evidence>
<evidence type="ECO:0000256" key="4">
    <source>
        <dbReference type="ARBA" id="ARBA00022692"/>
    </source>
</evidence>
<comment type="subcellular location">
    <subcellularLocation>
        <location evidence="1">Cell membrane</location>
        <topology evidence="1">Multi-pass membrane protein</topology>
    </subcellularLocation>
</comment>
<dbReference type="EMBL" id="JBJIAA010000005">
    <property type="protein sequence ID" value="MFL0250165.1"/>
    <property type="molecule type" value="Genomic_DNA"/>
</dbReference>
<comment type="caution">
    <text evidence="10">The sequence shown here is derived from an EMBL/GenBank/DDBJ whole genome shotgun (WGS) entry which is preliminary data.</text>
</comment>
<keyword evidence="6 7" id="KW-0472">Membrane</keyword>
<keyword evidence="5 7" id="KW-1133">Transmembrane helix</keyword>
<evidence type="ECO:0000256" key="2">
    <source>
        <dbReference type="ARBA" id="ARBA00005236"/>
    </source>
</evidence>
<feature type="transmembrane region" description="Helical" evidence="7">
    <location>
        <begin position="260"/>
        <end position="283"/>
    </location>
</feature>
<evidence type="ECO:0000256" key="3">
    <source>
        <dbReference type="ARBA" id="ARBA00022475"/>
    </source>
</evidence>
<feature type="transmembrane region" description="Helical" evidence="7">
    <location>
        <begin position="304"/>
        <end position="331"/>
    </location>
</feature>
<evidence type="ECO:0000313" key="10">
    <source>
        <dbReference type="EMBL" id="MFL0250165.1"/>
    </source>
</evidence>